<proteinExistence type="predicted"/>
<dbReference type="OrthoDB" id="662108at2759"/>
<keyword evidence="4" id="KW-1185">Reference proteome</keyword>
<feature type="transmembrane region" description="Helical" evidence="2">
    <location>
        <begin position="74"/>
        <end position="96"/>
    </location>
</feature>
<sequence>MNQRTSTESQGSVHLPIHTLSPLKRNTSIFEPQTSTANSSTQTPFSKQTQVPLSKAPEKKLTLFALRLAILEKAATGLGTLGFIWATVVLLGGFAITIDKIDFWLVTTILLTESTRIFSRSHELEWQHQATWSLTDPGVSSFRAIRSSSLFYPQNPKCNKKIYDNTHTNKTPSRTWVSSDVPILPYGRWVFISSNISKILYWLQLGSAAVCVFISVTRLVNHHFDVEGDLDMVKMNRKSALSIFYGLALAEAMLFLLEKAYWEWNVMYKKMLEQANEDLELGHTGMVSVRRFFYDAYSKCVNLSIFDGLKMDMVSFAMELLNSDSSDEQLIGVRIFERFTTNSRFSEDTLQKIGITISVVERLVEMLNWKDPQEEEIRMSAGKIIVKLVGRKQNALRVAGIPGAMESISSLLHDNQNLSKKEMIGDHGNYDYWSFNQLGLLILKKLARDHDNCGKIGNTRGLLTKIIEFTHADERLLKYDRVTEYQISTVKRSLQVVKMLVSSTGVTGTQLRMEISELIFTISYIRDILKYGENHPRLQKLGIDILTSLALEDDATERIGGTGGVLKELFTIFLREEIIDSQNDNTHTNKTPSRTWVSSDVPILPYGRWVFISSNISKILYWLQLGSAVVCVFISVTRLVNHHFDVEGDLDMVKMNRKSALSIFYGLALAEAMLFLLEKAYWEWNVMYKKMLEQANEDLELGHTGMVSVRRFFYDAYSKCVNLSIFDGLKMDMVSFAMELLNSDSSDEQLIGVRIFERFTTNSRFSEDTLQKIGITISVVERLVEMLNWKDPQEEEIRMSAGKIIVKLVGRKQNALRVAGIPGAMESISSLLHDNQNLSKKEMIGDHGNYDYWSFNQLGLLILKKLARDHDNCGKIGNTRGLLTKIIEFTHADERLLKYDRVTEYQISTVKRSLQVVKMLVSSTGVTGTQLRMEISELIFTISYIRDILKYGESHPRLQKLGIDILTSLALEDDATERIGGTGGVLKELFTIFLREEIIDSQNQVRIAAGEALGMLAFESTRNCHRILKLNVVKKLSDALESTLLRVSAARILRNLCIYSGTGFVEQLRTIVIAAPTVLKEITTEDIKLQEVMVGLAAHMFKFMTYEEANAMFTRSGIHDADLAITLIQILKKNPSPPIKTPRIRRYVIELVIWMMKDNTANIQTFKSLGMMEELERVMETTCELESFNIFSGAIGLSRYKISIHSLVETAMSLMADEY</sequence>
<dbReference type="PANTHER" id="PTHR33115">
    <property type="entry name" value="ARM REPEAT SUPERFAMILY PROTEIN"/>
    <property type="match status" value="1"/>
</dbReference>
<evidence type="ECO:0000256" key="2">
    <source>
        <dbReference type="SAM" id="Phobius"/>
    </source>
</evidence>
<feature type="transmembrane region" description="Helical" evidence="2">
    <location>
        <begin position="240"/>
        <end position="262"/>
    </location>
</feature>
<dbReference type="Proteomes" id="UP000245207">
    <property type="component" value="Unassembled WGS sequence"/>
</dbReference>
<feature type="transmembrane region" description="Helical" evidence="2">
    <location>
        <begin position="660"/>
        <end position="682"/>
    </location>
</feature>
<dbReference type="AlphaFoldDB" id="A0A2U1KDN7"/>
<feature type="transmembrane region" description="Helical" evidence="2">
    <location>
        <begin position="199"/>
        <end position="220"/>
    </location>
</feature>
<dbReference type="STRING" id="35608.A0A2U1KDN7"/>
<name>A0A2U1KDN7_ARTAN</name>
<organism evidence="3 4">
    <name type="scientific">Artemisia annua</name>
    <name type="common">Sweet wormwood</name>
    <dbReference type="NCBI Taxonomy" id="35608"/>
    <lineage>
        <taxon>Eukaryota</taxon>
        <taxon>Viridiplantae</taxon>
        <taxon>Streptophyta</taxon>
        <taxon>Embryophyta</taxon>
        <taxon>Tracheophyta</taxon>
        <taxon>Spermatophyta</taxon>
        <taxon>Magnoliopsida</taxon>
        <taxon>eudicotyledons</taxon>
        <taxon>Gunneridae</taxon>
        <taxon>Pentapetalae</taxon>
        <taxon>asterids</taxon>
        <taxon>campanulids</taxon>
        <taxon>Asterales</taxon>
        <taxon>Asteraceae</taxon>
        <taxon>Asteroideae</taxon>
        <taxon>Anthemideae</taxon>
        <taxon>Artemisiinae</taxon>
        <taxon>Artemisia</taxon>
    </lineage>
</organism>
<keyword evidence="2" id="KW-0812">Transmembrane</keyword>
<evidence type="ECO:0000256" key="1">
    <source>
        <dbReference type="SAM" id="MobiDB-lite"/>
    </source>
</evidence>
<dbReference type="InterPro" id="IPR016024">
    <property type="entry name" value="ARM-type_fold"/>
</dbReference>
<feature type="region of interest" description="Disordered" evidence="1">
    <location>
        <begin position="32"/>
        <end position="52"/>
    </location>
</feature>
<protein>
    <submittedName>
        <fullName evidence="3">Armadillo-type fold protein</fullName>
    </submittedName>
</protein>
<evidence type="ECO:0000313" key="3">
    <source>
        <dbReference type="EMBL" id="PWA34892.1"/>
    </source>
</evidence>
<comment type="caution">
    <text evidence="3">The sequence shown here is derived from an EMBL/GenBank/DDBJ whole genome shotgun (WGS) entry which is preliminary data.</text>
</comment>
<reference evidence="3 4" key="1">
    <citation type="journal article" date="2018" name="Mol. Plant">
        <title>The genome of Artemisia annua provides insight into the evolution of Asteraceae family and artemisinin biosynthesis.</title>
        <authorList>
            <person name="Shen Q."/>
            <person name="Zhang L."/>
            <person name="Liao Z."/>
            <person name="Wang S."/>
            <person name="Yan T."/>
            <person name="Shi P."/>
            <person name="Liu M."/>
            <person name="Fu X."/>
            <person name="Pan Q."/>
            <person name="Wang Y."/>
            <person name="Lv Z."/>
            <person name="Lu X."/>
            <person name="Zhang F."/>
            <person name="Jiang W."/>
            <person name="Ma Y."/>
            <person name="Chen M."/>
            <person name="Hao X."/>
            <person name="Li L."/>
            <person name="Tang Y."/>
            <person name="Lv G."/>
            <person name="Zhou Y."/>
            <person name="Sun X."/>
            <person name="Brodelius P.E."/>
            <person name="Rose J.K.C."/>
            <person name="Tang K."/>
        </authorList>
    </citation>
    <scope>NUCLEOTIDE SEQUENCE [LARGE SCALE GENOMIC DNA]</scope>
    <source>
        <strain evidence="4">cv. Huhao1</strain>
        <tissue evidence="3">Leaf</tissue>
    </source>
</reference>
<dbReference type="PANTHER" id="PTHR33115:SF63">
    <property type="entry name" value="ARMADILLO-TYPE FOLD PROTEIN-RELATED"/>
    <property type="match status" value="1"/>
</dbReference>
<keyword evidence="2" id="KW-0472">Membrane</keyword>
<dbReference type="Gene3D" id="1.25.10.10">
    <property type="entry name" value="Leucine-rich Repeat Variant"/>
    <property type="match status" value="2"/>
</dbReference>
<gene>
    <name evidence="3" type="ORF">CTI12_AA615740</name>
</gene>
<keyword evidence="2" id="KW-1133">Transmembrane helix</keyword>
<feature type="transmembrane region" description="Helical" evidence="2">
    <location>
        <begin position="619"/>
        <end position="640"/>
    </location>
</feature>
<dbReference type="InterPro" id="IPR011989">
    <property type="entry name" value="ARM-like"/>
</dbReference>
<evidence type="ECO:0000313" key="4">
    <source>
        <dbReference type="Proteomes" id="UP000245207"/>
    </source>
</evidence>
<dbReference type="EMBL" id="PKPP01021225">
    <property type="protein sequence ID" value="PWA34892.1"/>
    <property type="molecule type" value="Genomic_DNA"/>
</dbReference>
<accession>A0A2U1KDN7</accession>
<dbReference type="SUPFAM" id="SSF48371">
    <property type="entry name" value="ARM repeat"/>
    <property type="match status" value="2"/>
</dbReference>